<sequence>MIEVKTNPAKRTERAAAAEEVEVSEQQTTEQSDNISSISSCSEAVLFVFCFEIDRLQFVFRYLVMAFTKFWQLLVKTLYFFVQPVTNIWASA</sequence>
<dbReference type="InParanoid" id="A0A1X7TNQ2"/>
<feature type="compositionally biased region" description="Low complexity" evidence="1">
    <location>
        <begin position="24"/>
        <end position="35"/>
    </location>
</feature>
<name>A0A1X7TNQ2_AMPQE</name>
<protein>
    <submittedName>
        <fullName evidence="2">Uncharacterized protein</fullName>
    </submittedName>
</protein>
<reference evidence="2" key="1">
    <citation type="submission" date="2017-05" db="UniProtKB">
        <authorList>
            <consortium name="EnsemblMetazoa"/>
        </authorList>
    </citation>
    <scope>IDENTIFICATION</scope>
</reference>
<feature type="region of interest" description="Disordered" evidence="1">
    <location>
        <begin position="1"/>
        <end position="35"/>
    </location>
</feature>
<evidence type="ECO:0000256" key="1">
    <source>
        <dbReference type="SAM" id="MobiDB-lite"/>
    </source>
</evidence>
<proteinExistence type="predicted"/>
<dbReference type="AlphaFoldDB" id="A0A1X7TNQ2"/>
<dbReference type="EnsemblMetazoa" id="Aqu2.1.16577_001">
    <property type="protein sequence ID" value="Aqu2.1.16577_001"/>
    <property type="gene ID" value="Aqu2.1.16577"/>
</dbReference>
<organism evidence="2">
    <name type="scientific">Amphimedon queenslandica</name>
    <name type="common">Sponge</name>
    <dbReference type="NCBI Taxonomy" id="400682"/>
    <lineage>
        <taxon>Eukaryota</taxon>
        <taxon>Metazoa</taxon>
        <taxon>Porifera</taxon>
        <taxon>Demospongiae</taxon>
        <taxon>Heteroscleromorpha</taxon>
        <taxon>Haplosclerida</taxon>
        <taxon>Niphatidae</taxon>
        <taxon>Amphimedon</taxon>
    </lineage>
</organism>
<accession>A0A1X7TNQ2</accession>
<evidence type="ECO:0000313" key="2">
    <source>
        <dbReference type="EnsemblMetazoa" id="Aqu2.1.16577_001"/>
    </source>
</evidence>